<proteinExistence type="predicted"/>
<evidence type="ECO:0000313" key="2">
    <source>
        <dbReference type="Proteomes" id="UP000631114"/>
    </source>
</evidence>
<dbReference type="Proteomes" id="UP000631114">
    <property type="component" value="Unassembled WGS sequence"/>
</dbReference>
<dbReference type="PANTHER" id="PTHR46366">
    <property type="entry name" value="PRO-APOPTOTIC SERINE PROTEASE NMA111"/>
    <property type="match status" value="1"/>
</dbReference>
<keyword evidence="2" id="KW-1185">Reference proteome</keyword>
<accession>A0A835I0F8</accession>
<dbReference type="OrthoDB" id="4217619at2759"/>
<dbReference type="EMBL" id="JADFTS010000004">
    <property type="protein sequence ID" value="KAF9607742.1"/>
    <property type="molecule type" value="Genomic_DNA"/>
</dbReference>
<name>A0A835I0F8_9MAGN</name>
<protein>
    <submittedName>
        <fullName evidence="1">Uncharacterized protein</fullName>
    </submittedName>
</protein>
<reference evidence="1 2" key="1">
    <citation type="submission" date="2020-10" db="EMBL/GenBank/DDBJ databases">
        <title>The Coptis chinensis genome and diversification of protoberbering-type alkaloids.</title>
        <authorList>
            <person name="Wang B."/>
            <person name="Shu S."/>
            <person name="Song C."/>
            <person name="Liu Y."/>
        </authorList>
    </citation>
    <scope>NUCLEOTIDE SEQUENCE [LARGE SCALE GENOMIC DNA]</scope>
    <source>
        <strain evidence="1">HL-2020</strain>
        <tissue evidence="1">Leaf</tissue>
    </source>
</reference>
<dbReference type="PANTHER" id="PTHR46366:SF1">
    <property type="entry name" value="PDZ DOMAIN-CONTAINING PROTEIN C1685.05"/>
    <property type="match status" value="1"/>
</dbReference>
<evidence type="ECO:0000313" key="1">
    <source>
        <dbReference type="EMBL" id="KAF9607742.1"/>
    </source>
</evidence>
<organism evidence="1 2">
    <name type="scientific">Coptis chinensis</name>
    <dbReference type="NCBI Taxonomy" id="261450"/>
    <lineage>
        <taxon>Eukaryota</taxon>
        <taxon>Viridiplantae</taxon>
        <taxon>Streptophyta</taxon>
        <taxon>Embryophyta</taxon>
        <taxon>Tracheophyta</taxon>
        <taxon>Spermatophyta</taxon>
        <taxon>Magnoliopsida</taxon>
        <taxon>Ranunculales</taxon>
        <taxon>Ranunculaceae</taxon>
        <taxon>Coptidoideae</taxon>
        <taxon>Coptis</taxon>
    </lineage>
</organism>
<sequence length="365" mass="41274">MIQTWCLTNSHRKASCSQLLAPIVRLDMTVEKDQYCHSNFFSNPKSHAISRKSLCFALNIGSADYPRYRATNMEVIELDTDFGSTFSGVLTDDCGRVQAIWGSFSTQLKYGGSTSEDHQFVRGLPVFAISEVLNKIISGGKGPGLLINGIKKPMPLVRILVVELYPTLLSKARSFGLSDDWVQFTKNADLLVRMWEKKYMEANMIIVKEARTNSETIRHYHLRIRGFVEEIGWNNGLLLPYSVQAKDSKTNFSSVGHEFLRRFQSPTIFLKVACEGDWLLPIIVGEFAIEKLIHALREHDDGECPSEFQFLKNFLRVFTIDTLVKPLPPVMAYNVSRNLSFFTSILTQFFDEKGIANAHKSLGLG</sequence>
<dbReference type="AlphaFoldDB" id="A0A835I0F8"/>
<gene>
    <name evidence="1" type="ORF">IFM89_000089</name>
</gene>
<comment type="caution">
    <text evidence="1">The sequence shown here is derived from an EMBL/GenBank/DDBJ whole genome shotgun (WGS) entry which is preliminary data.</text>
</comment>